<feature type="binding site" evidence="6">
    <location>
        <position position="415"/>
    </location>
    <ligand>
        <name>Mg(2+)</name>
        <dbReference type="ChEBI" id="CHEBI:18420"/>
    </ligand>
</feature>
<dbReference type="HAMAP" id="MF_00020">
    <property type="entry name" value="Acetate_kinase"/>
    <property type="match status" value="1"/>
</dbReference>
<sequence length="428" mass="47103">MIFYQNYNIMKQEEINFKDNKDKFLGGYIKTMNILVINCGSSSLKYQLIDMSNESVLAKGLAERIGIEGSRIKHEPTGKDKVLIEKDMPDHKAALEIVTNALVDGEIGSIASMDEISAVGHRVVHGGEKFSASVIIDENVMKGIEECINIAPLHNPPNIMGIRACQELMPNVPMVAVFDTAFHQTMPEDSYIYALPYELYEKYKIRRYGAHGTSHKYVAYRTAELLGKDLSELKLITCHLGNGASIAAIKNGKVVDTSMGFTPLEGLIMGTRCGDIDPAIVPFIMEKENLTPSEVSDLLNKKSGVLGISGVSSDFRDIEDAMAAGNHRAKLSLEIFNNAVVKYIGSYAAIMDGVDAIIFTAGLGENSKEAREEICKYFTYLGVELDLEANDMRGKERVVSTENSKVKVMVVPTNEELMIARDTLGLVK</sequence>
<dbReference type="PANTHER" id="PTHR21060:SF15">
    <property type="entry name" value="ACETATE KINASE-RELATED"/>
    <property type="match status" value="1"/>
</dbReference>
<dbReference type="PROSITE" id="PS01076">
    <property type="entry name" value="ACETATE_KINASE_2"/>
    <property type="match status" value="1"/>
</dbReference>
<comment type="similarity">
    <text evidence="1 6 7">Belongs to the acetokinase family.</text>
</comment>
<dbReference type="InterPro" id="IPR000890">
    <property type="entry name" value="Aliphatic_acid_kin_short-chain"/>
</dbReference>
<keyword evidence="6" id="KW-0479">Metal-binding</keyword>
<comment type="subcellular location">
    <subcellularLocation>
        <location evidence="6">Cytoplasm</location>
    </subcellularLocation>
</comment>
<dbReference type="PRINTS" id="PR00471">
    <property type="entry name" value="ACETATEKNASE"/>
</dbReference>
<feature type="site" description="Transition state stabilizer" evidence="6">
    <location>
        <position position="211"/>
    </location>
</feature>
<dbReference type="GO" id="GO:0000287">
    <property type="term" value="F:magnesium ion binding"/>
    <property type="evidence" value="ECO:0007669"/>
    <property type="project" value="UniProtKB-UniRule"/>
</dbReference>
<evidence type="ECO:0000256" key="1">
    <source>
        <dbReference type="ARBA" id="ARBA00008748"/>
    </source>
</evidence>
<evidence type="ECO:0000256" key="2">
    <source>
        <dbReference type="ARBA" id="ARBA00022679"/>
    </source>
</evidence>
<dbReference type="GO" id="GO:0005737">
    <property type="term" value="C:cytoplasm"/>
    <property type="evidence" value="ECO:0007669"/>
    <property type="project" value="UniProtKB-SubCell"/>
</dbReference>
<dbReference type="GO" id="GO:0005524">
    <property type="term" value="F:ATP binding"/>
    <property type="evidence" value="ECO:0007669"/>
    <property type="project" value="UniProtKB-KW"/>
</dbReference>
<name>A0A1S1V840_9FIRM</name>
<keyword evidence="9" id="KW-1185">Reference proteome</keyword>
<comment type="pathway">
    <text evidence="6">Metabolic intermediate biosynthesis; acetyl-CoA biosynthesis; acetyl-CoA from acetate: step 1/2.</text>
</comment>
<keyword evidence="4 6" id="KW-0418">Kinase</keyword>
<dbReference type="GO" id="GO:0006085">
    <property type="term" value="P:acetyl-CoA biosynthetic process"/>
    <property type="evidence" value="ECO:0007669"/>
    <property type="project" value="UniProtKB-UniRule"/>
</dbReference>
<feature type="binding site" evidence="6">
    <location>
        <position position="122"/>
    </location>
    <ligand>
        <name>substrate</name>
    </ligand>
</feature>
<dbReference type="EC" id="2.7.2.1" evidence="6"/>
<keyword evidence="6" id="KW-0460">Magnesium</keyword>
<feature type="binding site" evidence="6">
    <location>
        <begin position="314"/>
        <end position="316"/>
    </location>
    <ligand>
        <name>ATP</name>
        <dbReference type="ChEBI" id="CHEBI:30616"/>
    </ligand>
</feature>
<proteinExistence type="inferred from homology"/>
<feature type="binding site" evidence="6">
    <location>
        <position position="38"/>
    </location>
    <ligand>
        <name>Mg(2+)</name>
        <dbReference type="ChEBI" id="CHEBI:18420"/>
    </ligand>
</feature>
<gene>
    <name evidence="6 8" type="primary">ackA</name>
    <name evidence="8" type="ORF">EUAN_04480</name>
</gene>
<dbReference type="InterPro" id="IPR023865">
    <property type="entry name" value="Aliphatic_acid_kinase_CS"/>
</dbReference>
<evidence type="ECO:0000313" key="8">
    <source>
        <dbReference type="EMBL" id="OHW62664.1"/>
    </source>
</evidence>
<dbReference type="InterPro" id="IPR043129">
    <property type="entry name" value="ATPase_NBD"/>
</dbReference>
<feature type="binding site" evidence="6">
    <location>
        <begin position="239"/>
        <end position="243"/>
    </location>
    <ligand>
        <name>ATP</name>
        <dbReference type="ChEBI" id="CHEBI:30616"/>
    </ligand>
</feature>
<dbReference type="GO" id="GO:0008776">
    <property type="term" value="F:acetate kinase activity"/>
    <property type="evidence" value="ECO:0007669"/>
    <property type="project" value="UniProtKB-UniRule"/>
</dbReference>
<dbReference type="InterPro" id="IPR004372">
    <property type="entry name" value="Ac/propionate_kinase"/>
</dbReference>
<reference evidence="8" key="1">
    <citation type="submission" date="2016-09" db="EMBL/GenBank/DDBJ databases">
        <title>Genome sequence of Eubacterium angustum.</title>
        <authorList>
            <person name="Poehlein A."/>
            <person name="Daniel R."/>
        </authorList>
    </citation>
    <scope>NUCLEOTIDE SEQUENCE [LARGE SCALE GENOMIC DNA]</scope>
    <source>
        <strain evidence="8">DSM 1989</strain>
    </source>
</reference>
<keyword evidence="6" id="KW-0963">Cytoplasm</keyword>
<protein>
    <recommendedName>
        <fullName evidence="6">Acetate kinase</fullName>
        <ecNumber evidence="6">2.7.2.1</ecNumber>
    </recommendedName>
    <alternativeName>
        <fullName evidence="6">Acetokinase</fullName>
    </alternativeName>
</protein>
<dbReference type="PIRSF" id="PIRSF000722">
    <property type="entry name" value="Acetate_prop_kin"/>
    <property type="match status" value="1"/>
</dbReference>
<evidence type="ECO:0000256" key="4">
    <source>
        <dbReference type="ARBA" id="ARBA00022777"/>
    </source>
</evidence>
<dbReference type="SUPFAM" id="SSF53067">
    <property type="entry name" value="Actin-like ATPase domain"/>
    <property type="match status" value="2"/>
</dbReference>
<comment type="subunit">
    <text evidence="6">Homodimer.</text>
</comment>
<dbReference type="PANTHER" id="PTHR21060">
    <property type="entry name" value="ACETATE KINASE"/>
    <property type="match status" value="1"/>
</dbReference>
<feature type="binding site" evidence="6">
    <location>
        <begin position="362"/>
        <end position="366"/>
    </location>
    <ligand>
        <name>ATP</name>
        <dbReference type="ChEBI" id="CHEBI:30616"/>
    </ligand>
</feature>
<dbReference type="GO" id="GO:0006083">
    <property type="term" value="P:acetate metabolic process"/>
    <property type="evidence" value="ECO:0007669"/>
    <property type="project" value="TreeGrafter"/>
</dbReference>
<dbReference type="STRING" id="39480.EUAN_04480"/>
<dbReference type="Pfam" id="PF00871">
    <property type="entry name" value="Acetate_kinase"/>
    <property type="match status" value="1"/>
</dbReference>
<evidence type="ECO:0000256" key="3">
    <source>
        <dbReference type="ARBA" id="ARBA00022741"/>
    </source>
</evidence>
<feature type="binding site" evidence="6">
    <location>
        <position position="45"/>
    </location>
    <ligand>
        <name>ATP</name>
        <dbReference type="ChEBI" id="CHEBI:30616"/>
    </ligand>
</feature>
<dbReference type="PROSITE" id="PS01075">
    <property type="entry name" value="ACETATE_KINASE_1"/>
    <property type="match status" value="1"/>
</dbReference>
<dbReference type="EMBL" id="MKIE01000002">
    <property type="protein sequence ID" value="OHW62664.1"/>
    <property type="molecule type" value="Genomic_DNA"/>
</dbReference>
<dbReference type="Gene3D" id="3.30.420.40">
    <property type="match status" value="2"/>
</dbReference>
<feature type="site" description="Transition state stabilizer" evidence="6">
    <location>
        <position position="272"/>
    </location>
</feature>
<keyword evidence="3 6" id="KW-0547">Nucleotide-binding</keyword>
<accession>A0A1S1V840</accession>
<dbReference type="UniPathway" id="UPA00340">
    <property type="reaction ID" value="UER00458"/>
</dbReference>
<organism evidence="8 9">
    <name type="scientific">Andreesenia angusta</name>
    <dbReference type="NCBI Taxonomy" id="39480"/>
    <lineage>
        <taxon>Bacteria</taxon>
        <taxon>Bacillati</taxon>
        <taxon>Bacillota</taxon>
        <taxon>Tissierellia</taxon>
        <taxon>Tissierellales</taxon>
        <taxon>Gottschalkiaceae</taxon>
        <taxon>Andreesenia</taxon>
    </lineage>
</organism>
<evidence type="ECO:0000313" key="9">
    <source>
        <dbReference type="Proteomes" id="UP000180254"/>
    </source>
</evidence>
<feature type="active site" description="Proton donor/acceptor" evidence="6">
    <location>
        <position position="179"/>
    </location>
</feature>
<evidence type="ECO:0000256" key="7">
    <source>
        <dbReference type="RuleBase" id="RU003835"/>
    </source>
</evidence>
<dbReference type="CDD" id="cd24010">
    <property type="entry name" value="ASKHA_NBD_AcK_PK"/>
    <property type="match status" value="1"/>
</dbReference>
<keyword evidence="2 6" id="KW-0808">Transferase</keyword>
<keyword evidence="5 6" id="KW-0067">ATP-binding</keyword>
<evidence type="ECO:0000256" key="5">
    <source>
        <dbReference type="ARBA" id="ARBA00022840"/>
    </source>
</evidence>
<dbReference type="Proteomes" id="UP000180254">
    <property type="component" value="Unassembled WGS sequence"/>
</dbReference>
<evidence type="ECO:0000256" key="6">
    <source>
        <dbReference type="HAMAP-Rule" id="MF_00020"/>
    </source>
</evidence>
<comment type="function">
    <text evidence="6">Catalyzes the formation of acetyl phosphate from acetate and ATP. Can also catalyze the reverse reaction.</text>
</comment>
<comment type="caution">
    <text evidence="8">The sequence shown here is derived from an EMBL/GenBank/DDBJ whole genome shotgun (WGS) entry which is preliminary data.</text>
</comment>
<comment type="catalytic activity">
    <reaction evidence="6">
        <text>acetate + ATP = acetyl phosphate + ADP</text>
        <dbReference type="Rhea" id="RHEA:11352"/>
        <dbReference type="ChEBI" id="CHEBI:22191"/>
        <dbReference type="ChEBI" id="CHEBI:30089"/>
        <dbReference type="ChEBI" id="CHEBI:30616"/>
        <dbReference type="ChEBI" id="CHEBI:456216"/>
        <dbReference type="EC" id="2.7.2.1"/>
    </reaction>
</comment>
<dbReference type="AlphaFoldDB" id="A0A1S1V840"/>
<dbReference type="NCBIfam" id="TIGR00016">
    <property type="entry name" value="ackA"/>
    <property type="match status" value="1"/>
</dbReference>
<comment type="cofactor">
    <cofactor evidence="6">
        <name>Mg(2+)</name>
        <dbReference type="ChEBI" id="CHEBI:18420"/>
    </cofactor>
    <cofactor evidence="6">
        <name>Mn(2+)</name>
        <dbReference type="ChEBI" id="CHEBI:29035"/>
    </cofactor>
    <text evidence="6">Mg(2+). Can also accept Mn(2+).</text>
</comment>